<organism evidence="7 8">
    <name type="scientific">Pontiella desulfatans</name>
    <dbReference type="NCBI Taxonomy" id="2750659"/>
    <lineage>
        <taxon>Bacteria</taxon>
        <taxon>Pseudomonadati</taxon>
        <taxon>Kiritimatiellota</taxon>
        <taxon>Kiritimatiellia</taxon>
        <taxon>Kiritimatiellales</taxon>
        <taxon>Pontiellaceae</taxon>
        <taxon>Pontiella</taxon>
    </lineage>
</organism>
<dbReference type="AlphaFoldDB" id="A0A6C2U022"/>
<dbReference type="InterPro" id="IPR006710">
    <property type="entry name" value="Glyco_hydro_43"/>
</dbReference>
<dbReference type="Gene3D" id="2.115.10.20">
    <property type="entry name" value="Glycosyl hydrolase domain, family 43"/>
    <property type="match status" value="2"/>
</dbReference>
<dbReference type="GO" id="GO:0005975">
    <property type="term" value="P:carbohydrate metabolic process"/>
    <property type="evidence" value="ECO:0007669"/>
    <property type="project" value="InterPro"/>
</dbReference>
<keyword evidence="3" id="KW-0378">Hydrolase</keyword>
<evidence type="ECO:0000313" key="8">
    <source>
        <dbReference type="Proteomes" id="UP000366872"/>
    </source>
</evidence>
<dbReference type="GO" id="GO:0004553">
    <property type="term" value="F:hydrolase activity, hydrolyzing O-glycosyl compounds"/>
    <property type="evidence" value="ECO:0007669"/>
    <property type="project" value="InterPro"/>
</dbReference>
<dbReference type="SUPFAM" id="SSF75005">
    <property type="entry name" value="Arabinanase/levansucrase/invertase"/>
    <property type="match status" value="2"/>
</dbReference>
<accession>A0A6C2U022</accession>
<name>A0A6C2U022_PONDE</name>
<gene>
    <name evidence="7" type="ORF">PDESU_01767</name>
</gene>
<dbReference type="InterPro" id="IPR023296">
    <property type="entry name" value="Glyco_hydro_beta-prop_sf"/>
</dbReference>
<evidence type="ECO:0000256" key="2">
    <source>
        <dbReference type="ARBA" id="ARBA00009865"/>
    </source>
</evidence>
<dbReference type="Pfam" id="PF04616">
    <property type="entry name" value="Glyco_hydro_43"/>
    <property type="match status" value="2"/>
</dbReference>
<evidence type="ECO:0000256" key="4">
    <source>
        <dbReference type="ARBA" id="ARBA00023295"/>
    </source>
</evidence>
<evidence type="ECO:0000313" key="7">
    <source>
        <dbReference type="EMBL" id="VGO13213.1"/>
    </source>
</evidence>
<comment type="pathway">
    <text evidence="1">Glycan metabolism; L-arabinan degradation.</text>
</comment>
<dbReference type="PANTHER" id="PTHR43301">
    <property type="entry name" value="ARABINAN ENDO-1,5-ALPHA-L-ARABINOSIDASE"/>
    <property type="match status" value="1"/>
</dbReference>
<evidence type="ECO:0000256" key="6">
    <source>
        <dbReference type="SAM" id="SignalP"/>
    </source>
</evidence>
<protein>
    <recommendedName>
        <fullName evidence="9">Arabinoxylan arabinofuranohydrolase</fullName>
    </recommendedName>
</protein>
<dbReference type="InterPro" id="IPR050727">
    <property type="entry name" value="GH43_arabinanases"/>
</dbReference>
<dbReference type="PANTHER" id="PTHR43301:SF3">
    <property type="entry name" value="ARABINAN ENDO-1,5-ALPHA-L-ARABINOSIDASE A-RELATED"/>
    <property type="match status" value="1"/>
</dbReference>
<keyword evidence="4" id="KW-0326">Glycosidase</keyword>
<evidence type="ECO:0000256" key="5">
    <source>
        <dbReference type="PIRSR" id="PIRSR606710-2"/>
    </source>
</evidence>
<feature type="chain" id="PRO_5025379169" description="Arabinoxylan arabinofuranohydrolase" evidence="6">
    <location>
        <begin position="25"/>
        <end position="1158"/>
    </location>
</feature>
<comment type="similarity">
    <text evidence="2">Belongs to the glycosyl hydrolase 43 family.</text>
</comment>
<evidence type="ECO:0008006" key="9">
    <source>
        <dbReference type="Google" id="ProtNLM"/>
    </source>
</evidence>
<dbReference type="EMBL" id="CAAHFG010000001">
    <property type="protein sequence ID" value="VGO13213.1"/>
    <property type="molecule type" value="Genomic_DNA"/>
</dbReference>
<evidence type="ECO:0000256" key="3">
    <source>
        <dbReference type="ARBA" id="ARBA00022801"/>
    </source>
</evidence>
<proteinExistence type="inferred from homology"/>
<reference evidence="7 8" key="1">
    <citation type="submission" date="2019-04" db="EMBL/GenBank/DDBJ databases">
        <authorList>
            <person name="Van Vliet M D."/>
        </authorList>
    </citation>
    <scope>NUCLEOTIDE SEQUENCE [LARGE SCALE GENOMIC DNA]</scope>
    <source>
        <strain evidence="7 8">F1</strain>
    </source>
</reference>
<feature type="signal peptide" evidence="6">
    <location>
        <begin position="1"/>
        <end position="24"/>
    </location>
</feature>
<keyword evidence="8" id="KW-1185">Reference proteome</keyword>
<sequence length="1158" mass="122991">MKMKIDRTTCAIIGAGLMALTANAAVEITPVGDGTGYDILGTGAADNEATAYRSTGVVKSFDIDGDHAYGTEGLMMFGDGGAEINNRPFAGYHTQVGAGWATFSQGADISSVAQGYGQGPMDDPTAVISASVVDWGTVGSAVAGNAGVGTWSEVFTFTVDAAAPQQFRIGVISGTQGQSNGRWDPTALRISSGGVTNSVAGLENNTTYGAPNWVFFDIDLNGETSATFSIEGAQRLATQGVGLTGITFDVPPGGVLPTIPEIEYFVVAHTETEGLGKAAWSVSNATTVTILDAADQPVGGVSGLKGTVDITYTSGDTFTLVAASNGIVRTESKTITTTTTLDELVSFTFTDSPLTNYTDPAALTRRDPSDVIKVGDTWHVWYSKAAPGVTSGYDASVWHATSTNRGNSWVEQAEAVPRGANTNDWDVTSTFTPNILFHDGTYYLYYTAVGPGFNQGYNEEGKTRIGVSTSGSPYGPWTKYAGNPILIPSADTAKFDSFRVDDTCMAVREGNVWLYYKGRPWGLGSTATKMGVAVATNGVGPFVRQNGGDPVQLGGHEVQIWADEDEGIYSMVNGVGPAVLTYTIQYAPDGLNFTKYADISSSEPGAPGLFRWELTDPSLGCRPDWGVYGTRKIGRYEIDFPVPEVTFSFDAVSGVGPEAGVYRRDPSDIIKVGDTWHVWYSKPEGAANGPATIGHATSTNAGLDWVEQATAISRTTNSWDGGSAFTPNILLHEGTYYLYYTGVNDAYWSTSGYVEDQKFRIGVASSGSPYGPWTKYGGSPILVPSLDTSKFDSFRVDDSCLAVKDGEIWLYHKGRGWGLGPTETKMGVVIADDPLGPFVRQNGGDPVQLGGHEVQIWMDRYEGIYSMIGSVGPAELTHTIQYAADGMDFRFYADVSTSDPSAPGMYRTELTEPGTGEMPAWGMYGVSSLARFAVEYNTTPSTRILLDPGSIAEGNRLGDWIGDLDVASGSGYAFELLPIINTNDFLVGSAELAANTVFDSSVTNLVGLFIRASGASTIDGYFEVDVLDADGLRGWRLDQFGADVLAQTNLESTVWGDDANPDGDAFANIDEYAADTLPQDSNSVLRVESLVLDGSSLDLSWIGGVQATQYIETCSALTSNTVWTVVATNLPPTAISNAWNGTVSAETNAAMFRIKAVR</sequence>
<evidence type="ECO:0000256" key="1">
    <source>
        <dbReference type="ARBA" id="ARBA00004834"/>
    </source>
</evidence>
<dbReference type="Proteomes" id="UP000366872">
    <property type="component" value="Unassembled WGS sequence"/>
</dbReference>
<feature type="site" description="Important for catalytic activity, responsible for pKa modulation of the active site Glu and correct orientation of both the proton donor and substrate" evidence="5">
    <location>
        <position position="501"/>
    </location>
</feature>
<keyword evidence="6" id="KW-0732">Signal</keyword>